<proteinExistence type="predicted"/>
<protein>
    <submittedName>
        <fullName evidence="1">Uncharacterized protein</fullName>
    </submittedName>
</protein>
<accession>A0A8X6PSI7</accession>
<gene>
    <name evidence="1" type="ORF">NPIL_439991</name>
</gene>
<name>A0A8X6PSI7_NEPPI</name>
<evidence type="ECO:0000313" key="2">
    <source>
        <dbReference type="Proteomes" id="UP000887013"/>
    </source>
</evidence>
<comment type="caution">
    <text evidence="1">The sequence shown here is derived from an EMBL/GenBank/DDBJ whole genome shotgun (WGS) entry which is preliminary data.</text>
</comment>
<reference evidence="1" key="1">
    <citation type="submission" date="2020-08" db="EMBL/GenBank/DDBJ databases">
        <title>Multicomponent nature underlies the extraordinary mechanical properties of spider dragline silk.</title>
        <authorList>
            <person name="Kono N."/>
            <person name="Nakamura H."/>
            <person name="Mori M."/>
            <person name="Yoshida Y."/>
            <person name="Ohtoshi R."/>
            <person name="Malay A.D."/>
            <person name="Moran D.A.P."/>
            <person name="Tomita M."/>
            <person name="Numata K."/>
            <person name="Arakawa K."/>
        </authorList>
    </citation>
    <scope>NUCLEOTIDE SEQUENCE</scope>
</reference>
<dbReference type="Proteomes" id="UP000887013">
    <property type="component" value="Unassembled WGS sequence"/>
</dbReference>
<organism evidence="1 2">
    <name type="scientific">Nephila pilipes</name>
    <name type="common">Giant wood spider</name>
    <name type="synonym">Nephila maculata</name>
    <dbReference type="NCBI Taxonomy" id="299642"/>
    <lineage>
        <taxon>Eukaryota</taxon>
        <taxon>Metazoa</taxon>
        <taxon>Ecdysozoa</taxon>
        <taxon>Arthropoda</taxon>
        <taxon>Chelicerata</taxon>
        <taxon>Arachnida</taxon>
        <taxon>Araneae</taxon>
        <taxon>Araneomorphae</taxon>
        <taxon>Entelegynae</taxon>
        <taxon>Araneoidea</taxon>
        <taxon>Nephilidae</taxon>
        <taxon>Nephila</taxon>
    </lineage>
</organism>
<keyword evidence="2" id="KW-1185">Reference proteome</keyword>
<evidence type="ECO:0000313" key="1">
    <source>
        <dbReference type="EMBL" id="GFT81919.1"/>
    </source>
</evidence>
<dbReference type="EMBL" id="BMAW01072235">
    <property type="protein sequence ID" value="GFT81919.1"/>
    <property type="molecule type" value="Genomic_DNA"/>
</dbReference>
<dbReference type="AlphaFoldDB" id="A0A8X6PSI7"/>
<sequence>MVTLTFPEMVCNIRIFGNNWIGRGSPVARTPRSLNLTTLNHSLCDAMKSIECNTSINSEVAARISIVSATISSTSGIFENVKCSPIHIT</sequence>